<keyword evidence="2" id="KW-1185">Reference proteome</keyword>
<comment type="caution">
    <text evidence="1">The sequence shown here is derived from an EMBL/GenBank/DDBJ whole genome shotgun (WGS) entry which is preliminary data.</text>
</comment>
<name>A0A560DN39_9BRAD</name>
<gene>
    <name evidence="1" type="ORF">FBZ96_105205</name>
</gene>
<organism evidence="1 2">
    <name type="scientific">Bradyrhizobium stylosanthis</name>
    <dbReference type="NCBI Taxonomy" id="1803665"/>
    <lineage>
        <taxon>Bacteria</taxon>
        <taxon>Pseudomonadati</taxon>
        <taxon>Pseudomonadota</taxon>
        <taxon>Alphaproteobacteria</taxon>
        <taxon>Hyphomicrobiales</taxon>
        <taxon>Nitrobacteraceae</taxon>
        <taxon>Bradyrhizobium</taxon>
    </lineage>
</organism>
<dbReference type="AlphaFoldDB" id="A0A560DN39"/>
<evidence type="ECO:0000313" key="2">
    <source>
        <dbReference type="Proteomes" id="UP000319949"/>
    </source>
</evidence>
<evidence type="ECO:0000313" key="1">
    <source>
        <dbReference type="EMBL" id="TWA98528.1"/>
    </source>
</evidence>
<sequence length="121" mass="13517">MVRDARYRGLLTMRVKDFPAKPVLILRSPLKAGVSKDGRERALRQALSKSDTLAAREGWGRGELCLCWPQRPKRLASISFKICRLIFLFVSTPSCHQKPSAFIFSAARTKRSATSVKSAPV</sequence>
<proteinExistence type="predicted"/>
<protein>
    <submittedName>
        <fullName evidence="1">Uncharacterized protein</fullName>
    </submittedName>
</protein>
<dbReference type="Proteomes" id="UP000319949">
    <property type="component" value="Unassembled WGS sequence"/>
</dbReference>
<accession>A0A560DN39</accession>
<dbReference type="EMBL" id="VITK01000005">
    <property type="protein sequence ID" value="TWA98528.1"/>
    <property type="molecule type" value="Genomic_DNA"/>
</dbReference>
<reference evidence="1 2" key="1">
    <citation type="submission" date="2019-06" db="EMBL/GenBank/DDBJ databases">
        <title>Genomic Encyclopedia of Type Strains, Phase IV (KMG-V): Genome sequencing to study the core and pangenomes of soil and plant-associated prokaryotes.</title>
        <authorList>
            <person name="Whitman W."/>
        </authorList>
    </citation>
    <scope>NUCLEOTIDE SEQUENCE [LARGE SCALE GENOMIC DNA]</scope>
    <source>
        <strain evidence="1 2">BR 510</strain>
    </source>
</reference>